<dbReference type="EMBL" id="MU150230">
    <property type="protein sequence ID" value="KAF9469251.1"/>
    <property type="molecule type" value="Genomic_DNA"/>
</dbReference>
<reference evidence="1" key="1">
    <citation type="submission" date="2020-11" db="EMBL/GenBank/DDBJ databases">
        <authorList>
            <consortium name="DOE Joint Genome Institute"/>
            <person name="Ahrendt S."/>
            <person name="Riley R."/>
            <person name="Andreopoulos W."/>
            <person name="Labutti K."/>
            <person name="Pangilinan J."/>
            <person name="Ruiz-Duenas F.J."/>
            <person name="Barrasa J.M."/>
            <person name="Sanchez-Garcia M."/>
            <person name="Camarero S."/>
            <person name="Miyauchi S."/>
            <person name="Serrano A."/>
            <person name="Linde D."/>
            <person name="Babiker R."/>
            <person name="Drula E."/>
            <person name="Ayuso-Fernandez I."/>
            <person name="Pacheco R."/>
            <person name="Padilla G."/>
            <person name="Ferreira P."/>
            <person name="Barriuso J."/>
            <person name="Kellner H."/>
            <person name="Castanera R."/>
            <person name="Alfaro M."/>
            <person name="Ramirez L."/>
            <person name="Pisabarro A.G."/>
            <person name="Kuo A."/>
            <person name="Tritt A."/>
            <person name="Lipzen A."/>
            <person name="He G."/>
            <person name="Yan M."/>
            <person name="Ng V."/>
            <person name="Cullen D."/>
            <person name="Martin F."/>
            <person name="Rosso M.-N."/>
            <person name="Henrissat B."/>
            <person name="Hibbett D."/>
            <person name="Martinez A.T."/>
            <person name="Grigoriev I.V."/>
        </authorList>
    </citation>
    <scope>NUCLEOTIDE SEQUENCE</scope>
    <source>
        <strain evidence="1">CBS 247.69</strain>
    </source>
</reference>
<gene>
    <name evidence="1" type="ORF">BDZ94DRAFT_1244071</name>
</gene>
<dbReference type="Pfam" id="PF07823">
    <property type="entry name" value="CPDase"/>
    <property type="match status" value="1"/>
</dbReference>
<comment type="caution">
    <text evidence="1">The sequence shown here is derived from an EMBL/GenBank/DDBJ whole genome shotgun (WGS) entry which is preliminary data.</text>
</comment>
<keyword evidence="2" id="KW-1185">Reference proteome</keyword>
<protein>
    <submittedName>
        <fullName evidence="1">2',3'-cyclic-nucleotide 3'-phosphodiesterase</fullName>
    </submittedName>
</protein>
<dbReference type="SUPFAM" id="SSF55144">
    <property type="entry name" value="LigT-like"/>
    <property type="match status" value="1"/>
</dbReference>
<dbReference type="InterPro" id="IPR012386">
    <property type="entry name" value="Cyclic-nucl_3Pdiesterase"/>
</dbReference>
<dbReference type="Gene3D" id="3.90.1140.10">
    <property type="entry name" value="Cyclic phosphodiesterase"/>
    <property type="match status" value="1"/>
</dbReference>
<dbReference type="PANTHER" id="PTHR28141:SF1">
    <property type="entry name" value="2',3'-CYCLIC-NUCLEOTIDE 3'-PHOSPHODIESTERASE"/>
    <property type="match status" value="1"/>
</dbReference>
<dbReference type="InterPro" id="IPR009097">
    <property type="entry name" value="Cyclic_Pdiesterase"/>
</dbReference>
<dbReference type="GO" id="GO:0009187">
    <property type="term" value="P:cyclic nucleotide metabolic process"/>
    <property type="evidence" value="ECO:0007669"/>
    <property type="project" value="TreeGrafter"/>
</dbReference>
<organism evidence="1 2">
    <name type="scientific">Collybia nuda</name>
    <dbReference type="NCBI Taxonomy" id="64659"/>
    <lineage>
        <taxon>Eukaryota</taxon>
        <taxon>Fungi</taxon>
        <taxon>Dikarya</taxon>
        <taxon>Basidiomycota</taxon>
        <taxon>Agaricomycotina</taxon>
        <taxon>Agaricomycetes</taxon>
        <taxon>Agaricomycetidae</taxon>
        <taxon>Agaricales</taxon>
        <taxon>Tricholomatineae</taxon>
        <taxon>Clitocybaceae</taxon>
        <taxon>Collybia</taxon>
    </lineage>
</organism>
<dbReference type="AlphaFoldDB" id="A0A9P6CJW1"/>
<evidence type="ECO:0000313" key="1">
    <source>
        <dbReference type="EMBL" id="KAF9469251.1"/>
    </source>
</evidence>
<dbReference type="PANTHER" id="PTHR28141">
    <property type="entry name" value="2',3'-CYCLIC-NUCLEOTIDE 3'-PHOSPHODIESTERASE"/>
    <property type="match status" value="1"/>
</dbReference>
<proteinExistence type="predicted"/>
<dbReference type="Proteomes" id="UP000807353">
    <property type="component" value="Unassembled WGS sequence"/>
</dbReference>
<sequence length="204" mass="22636">MGIAIWLVPSGQDTLELKNVMRAGMGKSHLTSSYPTFDPHITVTSFPSSHNIPLSTIRAAVPESQGPIPIEFESIKIGDCFFRSVYITVKPDAALLAFQEHIQTALGLECKAPVSFPHLSLCYIDEEDARNGERTRFIRKLEDTGKVMKEIGAVGVRDTGNGHEEGWMWGFEASEIWVVACDGPIERWSILVKIPMIKSVVLEH</sequence>
<evidence type="ECO:0000313" key="2">
    <source>
        <dbReference type="Proteomes" id="UP000807353"/>
    </source>
</evidence>
<accession>A0A9P6CJW1</accession>
<dbReference type="OrthoDB" id="514292at2759"/>
<dbReference type="GO" id="GO:0004113">
    <property type="term" value="F:2',3'-cyclic-nucleotide 3'-phosphodiesterase activity"/>
    <property type="evidence" value="ECO:0007669"/>
    <property type="project" value="TreeGrafter"/>
</dbReference>
<name>A0A9P6CJW1_9AGAR</name>